<dbReference type="InterPro" id="IPR012347">
    <property type="entry name" value="Ferritin-like"/>
</dbReference>
<dbReference type="GO" id="GO:0046872">
    <property type="term" value="F:metal ion binding"/>
    <property type="evidence" value="ECO:0007669"/>
    <property type="project" value="InterPro"/>
</dbReference>
<dbReference type="Proteomes" id="UP001144372">
    <property type="component" value="Unassembled WGS sequence"/>
</dbReference>
<dbReference type="InterPro" id="IPR003251">
    <property type="entry name" value="Rr_diiron-bd_dom"/>
</dbReference>
<dbReference type="PANTHER" id="PTHR33531:SF10">
    <property type="entry name" value="BLR7895 PROTEIN"/>
    <property type="match status" value="1"/>
</dbReference>
<dbReference type="CDD" id="cd01045">
    <property type="entry name" value="Ferritin_like_AB"/>
    <property type="match status" value="1"/>
</dbReference>
<protein>
    <recommendedName>
        <fullName evidence="1">Rubrerythrin diiron-binding domain-containing protein</fullName>
    </recommendedName>
</protein>
<dbReference type="InterPro" id="IPR009078">
    <property type="entry name" value="Ferritin-like_SF"/>
</dbReference>
<accession>A0A9W6D2N3</accession>
<proteinExistence type="predicted"/>
<name>A0A9W6D2N3_9BACT</name>
<dbReference type="PANTHER" id="PTHR33531">
    <property type="entry name" value="RUBRERYTHRIN SUBFAMILY"/>
    <property type="match status" value="1"/>
</dbReference>
<dbReference type="EMBL" id="BSDR01000001">
    <property type="protein sequence ID" value="GLI34153.1"/>
    <property type="molecule type" value="Genomic_DNA"/>
</dbReference>
<gene>
    <name evidence="2" type="ORF">DAMNIGENAA_15860</name>
</gene>
<dbReference type="GO" id="GO:0016491">
    <property type="term" value="F:oxidoreductase activity"/>
    <property type="evidence" value="ECO:0007669"/>
    <property type="project" value="InterPro"/>
</dbReference>
<feature type="domain" description="Rubrerythrin diiron-binding" evidence="1">
    <location>
        <begin position="11"/>
        <end position="143"/>
    </location>
</feature>
<evidence type="ECO:0000259" key="1">
    <source>
        <dbReference type="Pfam" id="PF02915"/>
    </source>
</evidence>
<dbReference type="RefSeq" id="WP_281793415.1">
    <property type="nucleotide sequence ID" value="NZ_BSDR01000001.1"/>
</dbReference>
<dbReference type="AlphaFoldDB" id="A0A9W6D2N3"/>
<organism evidence="2 3">
    <name type="scientific">Desulforhabdus amnigena</name>
    <dbReference type="NCBI Taxonomy" id="40218"/>
    <lineage>
        <taxon>Bacteria</taxon>
        <taxon>Pseudomonadati</taxon>
        <taxon>Thermodesulfobacteriota</taxon>
        <taxon>Syntrophobacteria</taxon>
        <taxon>Syntrophobacterales</taxon>
        <taxon>Syntrophobacteraceae</taxon>
        <taxon>Desulforhabdus</taxon>
    </lineage>
</organism>
<keyword evidence="3" id="KW-1185">Reference proteome</keyword>
<evidence type="ECO:0000313" key="2">
    <source>
        <dbReference type="EMBL" id="GLI34153.1"/>
    </source>
</evidence>
<sequence>MTSVSCSSVDDVVNFAINKEEKAMEFYQKCADRAKNPGIKKFFLEMVTEEKRHRDMLKDLDVLGISDVKLPQVEDLQIGDYLIDVEFYDDITYQEALTLAMKKEEKAHAFYSGWKNKCMHEKTSKLFELLAMEELKHKRTIETMYDEEILAWD</sequence>
<dbReference type="Gene3D" id="1.20.1260.10">
    <property type="match status" value="1"/>
</dbReference>
<reference evidence="2" key="1">
    <citation type="submission" date="2022-12" db="EMBL/GenBank/DDBJ databases">
        <title>Reference genome sequencing for broad-spectrum identification of bacterial and archaeal isolates by mass spectrometry.</title>
        <authorList>
            <person name="Sekiguchi Y."/>
            <person name="Tourlousse D.M."/>
        </authorList>
    </citation>
    <scope>NUCLEOTIDE SEQUENCE</scope>
    <source>
        <strain evidence="2">ASRB1</strain>
    </source>
</reference>
<comment type="caution">
    <text evidence="2">The sequence shown here is derived from an EMBL/GenBank/DDBJ whole genome shotgun (WGS) entry which is preliminary data.</text>
</comment>
<evidence type="ECO:0000313" key="3">
    <source>
        <dbReference type="Proteomes" id="UP001144372"/>
    </source>
</evidence>
<dbReference type="SUPFAM" id="SSF47240">
    <property type="entry name" value="Ferritin-like"/>
    <property type="match status" value="1"/>
</dbReference>
<dbReference type="Pfam" id="PF02915">
    <property type="entry name" value="Rubrerythrin"/>
    <property type="match status" value="1"/>
</dbReference>